<dbReference type="AlphaFoldDB" id="A0A2P6PBX7"/>
<accession>A0A2P6PBX7</accession>
<sequence length="294" mass="33094">MLGMIREFLNQLLSGLLFVWVGGPLWVKDYLLSELSWNVYLVREWFDQCDAELILTIPSSRQTVPDRLVWHYDAKGVVQTLHMEHGSVCDWLAPCLGNLTKKNASLFLILVWFVWKERNKRLWNGRFASLDQLAFQVTSFYHLHMSVQAPSRRVVGRRNSQWTPPCPGWLKANCDGIYDASSHSVGIGVVVRDSSGSIVGVVCSKVRWVSNPQTIEALAYRAACSLLDRFGLAPVAFESDCQHAVTTINSQGVNTSLLGRVYEDISTMLGSLRGSYLSYISWNANKVANLLDLH</sequence>
<evidence type="ECO:0000259" key="1">
    <source>
        <dbReference type="Pfam" id="PF13456"/>
    </source>
</evidence>
<evidence type="ECO:0000313" key="2">
    <source>
        <dbReference type="EMBL" id="PRQ19434.1"/>
    </source>
</evidence>
<proteinExistence type="predicted"/>
<gene>
    <name evidence="2" type="ORF">RchiOBHm_Chr7g0217171</name>
</gene>
<dbReference type="EMBL" id="PDCK01000045">
    <property type="protein sequence ID" value="PRQ19434.1"/>
    <property type="molecule type" value="Genomic_DNA"/>
</dbReference>
<dbReference type="OMA" id="YISWNAN"/>
<reference evidence="2 3" key="1">
    <citation type="journal article" date="2018" name="Nat. Genet.">
        <title>The Rosa genome provides new insights in the design of modern roses.</title>
        <authorList>
            <person name="Bendahmane M."/>
        </authorList>
    </citation>
    <scope>NUCLEOTIDE SEQUENCE [LARGE SCALE GENOMIC DNA]</scope>
    <source>
        <strain evidence="3">cv. Old Blush</strain>
    </source>
</reference>
<protein>
    <submittedName>
        <fullName evidence="2">Putative ribonuclease H-like domain-containing protein</fullName>
    </submittedName>
</protein>
<dbReference type="InterPro" id="IPR036397">
    <property type="entry name" value="RNaseH_sf"/>
</dbReference>
<comment type="caution">
    <text evidence="2">The sequence shown here is derived from an EMBL/GenBank/DDBJ whole genome shotgun (WGS) entry which is preliminary data.</text>
</comment>
<dbReference type="InterPro" id="IPR002156">
    <property type="entry name" value="RNaseH_domain"/>
</dbReference>
<feature type="domain" description="RNase H type-1" evidence="1">
    <location>
        <begin position="173"/>
        <end position="291"/>
    </location>
</feature>
<dbReference type="InterPro" id="IPR012337">
    <property type="entry name" value="RNaseH-like_sf"/>
</dbReference>
<name>A0A2P6PBX7_ROSCH</name>
<dbReference type="SUPFAM" id="SSF53098">
    <property type="entry name" value="Ribonuclease H-like"/>
    <property type="match status" value="1"/>
</dbReference>
<dbReference type="Pfam" id="PF13456">
    <property type="entry name" value="RVT_3"/>
    <property type="match status" value="1"/>
</dbReference>
<dbReference type="PANTHER" id="PTHR47074:SF48">
    <property type="entry name" value="POLYNUCLEOTIDYL TRANSFERASE, RIBONUCLEASE H-LIKE SUPERFAMILY PROTEIN"/>
    <property type="match status" value="1"/>
</dbReference>
<keyword evidence="3" id="KW-1185">Reference proteome</keyword>
<dbReference type="PANTHER" id="PTHR47074">
    <property type="entry name" value="BNAC02G40300D PROTEIN"/>
    <property type="match status" value="1"/>
</dbReference>
<evidence type="ECO:0000313" key="3">
    <source>
        <dbReference type="Proteomes" id="UP000238479"/>
    </source>
</evidence>
<dbReference type="GO" id="GO:0003676">
    <property type="term" value="F:nucleic acid binding"/>
    <property type="evidence" value="ECO:0007669"/>
    <property type="project" value="InterPro"/>
</dbReference>
<dbReference type="Gene3D" id="3.30.420.10">
    <property type="entry name" value="Ribonuclease H-like superfamily/Ribonuclease H"/>
    <property type="match status" value="1"/>
</dbReference>
<dbReference type="GO" id="GO:0004523">
    <property type="term" value="F:RNA-DNA hybrid ribonuclease activity"/>
    <property type="evidence" value="ECO:0007669"/>
    <property type="project" value="InterPro"/>
</dbReference>
<dbReference type="Gramene" id="PRQ19434">
    <property type="protein sequence ID" value="PRQ19434"/>
    <property type="gene ID" value="RchiOBHm_Chr7g0217171"/>
</dbReference>
<dbReference type="Proteomes" id="UP000238479">
    <property type="component" value="Chromosome 7"/>
</dbReference>
<dbReference type="CDD" id="cd06222">
    <property type="entry name" value="RNase_H_like"/>
    <property type="match status" value="1"/>
</dbReference>
<dbReference type="InterPro" id="IPR044730">
    <property type="entry name" value="RNase_H-like_dom_plant"/>
</dbReference>
<dbReference type="InterPro" id="IPR052929">
    <property type="entry name" value="RNase_H-like_EbsB-rel"/>
</dbReference>
<organism evidence="2 3">
    <name type="scientific">Rosa chinensis</name>
    <name type="common">China rose</name>
    <dbReference type="NCBI Taxonomy" id="74649"/>
    <lineage>
        <taxon>Eukaryota</taxon>
        <taxon>Viridiplantae</taxon>
        <taxon>Streptophyta</taxon>
        <taxon>Embryophyta</taxon>
        <taxon>Tracheophyta</taxon>
        <taxon>Spermatophyta</taxon>
        <taxon>Magnoliopsida</taxon>
        <taxon>eudicotyledons</taxon>
        <taxon>Gunneridae</taxon>
        <taxon>Pentapetalae</taxon>
        <taxon>rosids</taxon>
        <taxon>fabids</taxon>
        <taxon>Rosales</taxon>
        <taxon>Rosaceae</taxon>
        <taxon>Rosoideae</taxon>
        <taxon>Rosoideae incertae sedis</taxon>
        <taxon>Rosa</taxon>
    </lineage>
</organism>